<dbReference type="AlphaFoldDB" id="A0A1M6DR71"/>
<dbReference type="InterPro" id="IPR005182">
    <property type="entry name" value="YdbS-like_PH"/>
</dbReference>
<dbReference type="PANTHER" id="PTHR34473">
    <property type="entry name" value="UPF0699 TRANSMEMBRANE PROTEIN YDBS"/>
    <property type="match status" value="1"/>
</dbReference>
<feature type="transmembrane region" description="Helical" evidence="1">
    <location>
        <begin position="391"/>
        <end position="409"/>
    </location>
</feature>
<feature type="transmembrane region" description="Helical" evidence="1">
    <location>
        <begin position="51"/>
        <end position="72"/>
    </location>
</feature>
<dbReference type="Pfam" id="PF03703">
    <property type="entry name" value="bPH_2"/>
    <property type="match status" value="3"/>
</dbReference>
<feature type="transmembrane region" description="Helical" evidence="1">
    <location>
        <begin position="368"/>
        <end position="385"/>
    </location>
</feature>
<keyword evidence="1" id="KW-0472">Membrane</keyword>
<feature type="domain" description="YdbS-like PH" evidence="2">
    <location>
        <begin position="414"/>
        <end position="485"/>
    </location>
</feature>
<proteinExistence type="predicted"/>
<reference evidence="3 4" key="1">
    <citation type="submission" date="2016-11" db="EMBL/GenBank/DDBJ databases">
        <authorList>
            <person name="Jaros S."/>
            <person name="Januszkiewicz K."/>
            <person name="Wedrychowicz H."/>
        </authorList>
    </citation>
    <scope>NUCLEOTIDE SEQUENCE [LARGE SCALE GENOMIC DNA]</scope>
    <source>
        <strain evidence="3 4">DSM 27063</strain>
    </source>
</reference>
<gene>
    <name evidence="3" type="ORF">SAMN05444280_105146</name>
</gene>
<name>A0A1M6DR71_9BACT</name>
<feature type="domain" description="YdbS-like PH" evidence="2">
    <location>
        <begin position="275"/>
        <end position="316"/>
    </location>
</feature>
<evidence type="ECO:0000313" key="4">
    <source>
        <dbReference type="Proteomes" id="UP000184050"/>
    </source>
</evidence>
<keyword evidence="4" id="KW-1185">Reference proteome</keyword>
<dbReference type="OrthoDB" id="1049931at2"/>
<keyword evidence="1" id="KW-0812">Transmembrane</keyword>
<feature type="domain" description="YdbS-like PH" evidence="2">
    <location>
        <begin position="72"/>
        <end position="149"/>
    </location>
</feature>
<dbReference type="InterPro" id="IPR014529">
    <property type="entry name" value="UCP026631"/>
</dbReference>
<evidence type="ECO:0000313" key="3">
    <source>
        <dbReference type="EMBL" id="SHI75478.1"/>
    </source>
</evidence>
<organism evidence="3 4">
    <name type="scientific">Tangfeifania diversioriginum</name>
    <dbReference type="NCBI Taxonomy" id="1168035"/>
    <lineage>
        <taxon>Bacteria</taxon>
        <taxon>Pseudomonadati</taxon>
        <taxon>Bacteroidota</taxon>
        <taxon>Bacteroidia</taxon>
        <taxon>Marinilabiliales</taxon>
        <taxon>Prolixibacteraceae</taxon>
        <taxon>Tangfeifania</taxon>
    </lineage>
</organism>
<protein>
    <submittedName>
        <fullName evidence="3">Putative membrane protein</fullName>
    </submittedName>
</protein>
<sequence length="497" mass="58232">MNSIDLTTPTRQSARGLVLIFLFSFQKFVRAFWPLFLVLVFQNNIFQNQRVIYISILVFVVLLAAHTILYYLNFYFYVVGDEFILKKGYLRKQTLSVPLERIQSVNTKQNLIQQVLDVVTLEIDTAGTVGKELKIHALSKAYSNALQEKLQTEKSTKKWAEETTAEETEKAKEETLLHLSPTDLLRIGISQNHIRAGLIIIAFGMQLFNQAQDVFQEQADKYSNEFIEFMSHSNWALITFLVIFFLLVSILFSLLRTVLKYFDFKLFKRAETYRIESGLLNKRNVIIPHQKVQELNWETGPLKKIFGIYHLVFKQAVSGQNRRQQQQLVDAPGCLKHHLERLKSDLFGEDKLNEAPRIYTNNFYFRRLWLLFGWIPAILASPFFYSDWIFWGAALVWLLAAAGYCYLIIKKRYFRVKNNQIRISKGAISHKWEQMELHKIQAVEFKQSIFQKRRSLASLDLMNASGTITIPFIDEKIAKQLYNYLLYHTEISKRSWM</sequence>
<dbReference type="PIRSF" id="PIRSF026631">
    <property type="entry name" value="UCP026631"/>
    <property type="match status" value="1"/>
</dbReference>
<dbReference type="Proteomes" id="UP000184050">
    <property type="component" value="Unassembled WGS sequence"/>
</dbReference>
<feature type="transmembrane region" description="Helical" evidence="1">
    <location>
        <begin position="16"/>
        <end position="39"/>
    </location>
</feature>
<dbReference type="RefSeq" id="WP_073166483.1">
    <property type="nucleotide sequence ID" value="NZ_FQZE01000005.1"/>
</dbReference>
<evidence type="ECO:0000259" key="2">
    <source>
        <dbReference type="Pfam" id="PF03703"/>
    </source>
</evidence>
<dbReference type="EMBL" id="FQZE01000005">
    <property type="protein sequence ID" value="SHI75478.1"/>
    <property type="molecule type" value="Genomic_DNA"/>
</dbReference>
<feature type="transmembrane region" description="Helical" evidence="1">
    <location>
        <begin position="235"/>
        <end position="259"/>
    </location>
</feature>
<keyword evidence="1" id="KW-1133">Transmembrane helix</keyword>
<dbReference type="STRING" id="1168035.SAMN05444280_105146"/>
<evidence type="ECO:0000256" key="1">
    <source>
        <dbReference type="SAM" id="Phobius"/>
    </source>
</evidence>
<accession>A0A1M6DR71</accession>
<dbReference type="PANTHER" id="PTHR34473:SF2">
    <property type="entry name" value="UPF0699 TRANSMEMBRANE PROTEIN YDBT"/>
    <property type="match status" value="1"/>
</dbReference>